<comment type="similarity">
    <text evidence="2">Belongs to the binding-protein-dependent transport system permease family. FecCD subfamily.</text>
</comment>
<feature type="transmembrane region" description="Helical" evidence="8">
    <location>
        <begin position="293"/>
        <end position="315"/>
    </location>
</feature>
<protein>
    <submittedName>
        <fullName evidence="9">Fe(3+)-hydroxamate ABC transporter permease FhuB</fullName>
    </submittedName>
</protein>
<dbReference type="NCBIfam" id="NF007866">
    <property type="entry name" value="PRK10577.1-2"/>
    <property type="match status" value="1"/>
</dbReference>
<dbReference type="GO" id="GO:0005886">
    <property type="term" value="C:plasma membrane"/>
    <property type="evidence" value="ECO:0007669"/>
    <property type="project" value="UniProtKB-SubCell"/>
</dbReference>
<feature type="transmembrane region" description="Helical" evidence="8">
    <location>
        <begin position="649"/>
        <end position="669"/>
    </location>
</feature>
<keyword evidence="4" id="KW-1003">Cell membrane</keyword>
<feature type="transmembrane region" description="Helical" evidence="8">
    <location>
        <begin position="532"/>
        <end position="553"/>
    </location>
</feature>
<evidence type="ECO:0000256" key="2">
    <source>
        <dbReference type="ARBA" id="ARBA00007935"/>
    </source>
</evidence>
<keyword evidence="7 8" id="KW-0472">Membrane</keyword>
<feature type="transmembrane region" description="Helical" evidence="8">
    <location>
        <begin position="77"/>
        <end position="98"/>
    </location>
</feature>
<feature type="transmembrane region" description="Helical" evidence="8">
    <location>
        <begin position="465"/>
        <end position="482"/>
    </location>
</feature>
<feature type="transmembrane region" description="Helical" evidence="8">
    <location>
        <begin position="263"/>
        <end position="281"/>
    </location>
</feature>
<name>A0AAW7Y8W8_9GAMM</name>
<evidence type="ECO:0000313" key="9">
    <source>
        <dbReference type="EMBL" id="MDO6543989.1"/>
    </source>
</evidence>
<feature type="transmembrane region" description="Helical" evidence="8">
    <location>
        <begin position="494"/>
        <end position="512"/>
    </location>
</feature>
<dbReference type="SUPFAM" id="SSF81345">
    <property type="entry name" value="ABC transporter involved in vitamin B12 uptake, BtuC"/>
    <property type="match status" value="2"/>
</dbReference>
<evidence type="ECO:0000256" key="6">
    <source>
        <dbReference type="ARBA" id="ARBA00022989"/>
    </source>
</evidence>
<evidence type="ECO:0000256" key="5">
    <source>
        <dbReference type="ARBA" id="ARBA00022692"/>
    </source>
</evidence>
<dbReference type="GO" id="GO:0022857">
    <property type="term" value="F:transmembrane transporter activity"/>
    <property type="evidence" value="ECO:0007669"/>
    <property type="project" value="InterPro"/>
</dbReference>
<keyword evidence="5 8" id="KW-0812">Transmembrane</keyword>
<keyword evidence="3" id="KW-0813">Transport</keyword>
<feature type="transmembrane region" description="Helical" evidence="8">
    <location>
        <begin position="21"/>
        <end position="39"/>
    </location>
</feature>
<dbReference type="CDD" id="cd06550">
    <property type="entry name" value="TM_ABC_iron-siderophores_like"/>
    <property type="match status" value="2"/>
</dbReference>
<feature type="transmembrane region" description="Helical" evidence="8">
    <location>
        <begin position="363"/>
        <end position="385"/>
    </location>
</feature>
<feature type="transmembrane region" description="Helical" evidence="8">
    <location>
        <begin position="582"/>
        <end position="612"/>
    </location>
</feature>
<evidence type="ECO:0000256" key="8">
    <source>
        <dbReference type="SAM" id="Phobius"/>
    </source>
</evidence>
<dbReference type="PANTHER" id="PTHR30472:SF37">
    <property type="entry name" value="FE(3+) DICITRATE TRANSPORT SYSTEM PERMEASE PROTEIN FECD-RELATED"/>
    <property type="match status" value="1"/>
</dbReference>
<proteinExistence type="inferred from homology"/>
<reference evidence="9" key="1">
    <citation type="submission" date="2023-07" db="EMBL/GenBank/DDBJ databases">
        <title>Genome content predicts the carbon catabolic preferences of heterotrophic bacteria.</title>
        <authorList>
            <person name="Gralka M."/>
        </authorList>
    </citation>
    <scope>NUCLEOTIDE SEQUENCE</scope>
    <source>
        <strain evidence="9">G2M05</strain>
    </source>
</reference>
<feature type="transmembrane region" description="Helical" evidence="8">
    <location>
        <begin position="204"/>
        <end position="224"/>
    </location>
</feature>
<evidence type="ECO:0000256" key="4">
    <source>
        <dbReference type="ARBA" id="ARBA00022475"/>
    </source>
</evidence>
<dbReference type="InterPro" id="IPR000522">
    <property type="entry name" value="ABC_transptr_permease_BtuC"/>
</dbReference>
<dbReference type="InterPro" id="IPR037294">
    <property type="entry name" value="ABC_BtuC-like"/>
</dbReference>
<comment type="caution">
    <text evidence="9">The sequence shown here is derived from an EMBL/GenBank/DDBJ whole genome shotgun (WGS) entry which is preliminary data.</text>
</comment>
<sequence length="671" mass="71069">MTVSLSQSVADLKKHHAGISFGFKALITIGVIAVVALLVKRSLPYELPFEQLWAATFAPDELDYKQVIIHYSYLPRLAVALLCGAGLAIAGCVMQYVLRNPLASPTTLGVAAGAELGLSIGILFMPAALSVGPYVFAFIGGLAATGLVFMLTAKRGFAPLQMVLAGMVVSLFFGSVNMMLLMLNEQQLTSVFIWGAGALNQTDWQGVVNLLPLLCVPVCILLLLQRPLSLLQLGEDVANAMGVRVVWIRAISITLAVFITSAVVSLVGIIGFVGLVSPTLARLMGARRFIHRLLVSSVIGALLLLIADLLIQPYSGVAGELLPTGAVTALLGAPFLLWLLHRKTFVSSLKAEAEVQFHYQPRAFIPTASLLVGVTLVLMGIALTIGNSTDGWVISSNWMLFELRFPRVMIALLAGIGLALAGTVIQRVTGNAMASPEVMGISSGAALALVIGAMSGLALQRTEQMLLGTVGALLVMAVIWLFGRRSQFAPTQMLLTGVALSAGLDALIRIAMASGQDNVKALLTWLSGSTYLVGEYDVGVMLLGVVCIGGCLLAMQRWLNIIALGAVIANSVGLNSQHVRQLLMLLAALLTALATIVVGPLSFVGLLAPHMARSLGQYNAKDQLIVACLLGGNIMVFADWVGRNVWFPWQFPAGLLASVCGGGYFLYLIRK</sequence>
<evidence type="ECO:0000313" key="10">
    <source>
        <dbReference type="Proteomes" id="UP001170624"/>
    </source>
</evidence>
<dbReference type="AlphaFoldDB" id="A0AAW7Y8W8"/>
<dbReference type="Proteomes" id="UP001170624">
    <property type="component" value="Unassembled WGS sequence"/>
</dbReference>
<feature type="transmembrane region" description="Helical" evidence="8">
    <location>
        <begin position="405"/>
        <end position="426"/>
    </location>
</feature>
<gene>
    <name evidence="9" type="primary">fhuB</name>
    <name evidence="9" type="ORF">Q4568_15695</name>
</gene>
<feature type="transmembrane region" description="Helical" evidence="8">
    <location>
        <begin position="624"/>
        <end position="643"/>
    </location>
</feature>
<dbReference type="PANTHER" id="PTHR30472">
    <property type="entry name" value="FERRIC ENTEROBACTIN TRANSPORT SYSTEM PERMEASE PROTEIN"/>
    <property type="match status" value="1"/>
</dbReference>
<dbReference type="Gene3D" id="1.10.3470.10">
    <property type="entry name" value="ABC transporter involved in vitamin B12 uptake, BtuC"/>
    <property type="match status" value="2"/>
</dbReference>
<evidence type="ECO:0000256" key="3">
    <source>
        <dbReference type="ARBA" id="ARBA00022448"/>
    </source>
</evidence>
<dbReference type="GO" id="GO:0033214">
    <property type="term" value="P:siderophore-iron import into cell"/>
    <property type="evidence" value="ECO:0007669"/>
    <property type="project" value="TreeGrafter"/>
</dbReference>
<evidence type="ECO:0000256" key="1">
    <source>
        <dbReference type="ARBA" id="ARBA00004651"/>
    </source>
</evidence>
<dbReference type="EMBL" id="JAUOPU010000018">
    <property type="protein sequence ID" value="MDO6543989.1"/>
    <property type="molecule type" value="Genomic_DNA"/>
</dbReference>
<comment type="subcellular location">
    <subcellularLocation>
        <location evidence="1">Cell membrane</location>
        <topology evidence="1">Multi-pass membrane protein</topology>
    </subcellularLocation>
</comment>
<feature type="transmembrane region" description="Helical" evidence="8">
    <location>
        <begin position="163"/>
        <end position="184"/>
    </location>
</feature>
<accession>A0AAW7Y8W8</accession>
<feature type="transmembrane region" description="Helical" evidence="8">
    <location>
        <begin position="558"/>
        <end position="576"/>
    </location>
</feature>
<evidence type="ECO:0000256" key="7">
    <source>
        <dbReference type="ARBA" id="ARBA00023136"/>
    </source>
</evidence>
<dbReference type="Pfam" id="PF01032">
    <property type="entry name" value="FecCD"/>
    <property type="match status" value="2"/>
</dbReference>
<organism evidence="9 10">
    <name type="scientific">Photobacterium sanguinicancri</name>
    <dbReference type="NCBI Taxonomy" id="875932"/>
    <lineage>
        <taxon>Bacteria</taxon>
        <taxon>Pseudomonadati</taxon>
        <taxon>Pseudomonadota</taxon>
        <taxon>Gammaproteobacteria</taxon>
        <taxon>Vibrionales</taxon>
        <taxon>Vibrionaceae</taxon>
        <taxon>Photobacterium</taxon>
    </lineage>
</organism>
<feature type="transmembrane region" description="Helical" evidence="8">
    <location>
        <begin position="134"/>
        <end position="151"/>
    </location>
</feature>
<keyword evidence="6 8" id="KW-1133">Transmembrane helix</keyword>
<dbReference type="RefSeq" id="WP_303500412.1">
    <property type="nucleotide sequence ID" value="NZ_JAUOPU010000018.1"/>
</dbReference>
<feature type="transmembrane region" description="Helical" evidence="8">
    <location>
        <begin position="110"/>
        <end position="128"/>
    </location>
</feature>
<feature type="transmembrane region" description="Helical" evidence="8">
    <location>
        <begin position="321"/>
        <end position="340"/>
    </location>
</feature>
<feature type="transmembrane region" description="Helical" evidence="8">
    <location>
        <begin position="438"/>
        <end position="459"/>
    </location>
</feature>